<organism evidence="4 5">
    <name type="scientific">Streptomyces longwoodensis</name>
    <dbReference type="NCBI Taxonomy" id="68231"/>
    <lineage>
        <taxon>Bacteria</taxon>
        <taxon>Bacillati</taxon>
        <taxon>Actinomycetota</taxon>
        <taxon>Actinomycetes</taxon>
        <taxon>Kitasatosporales</taxon>
        <taxon>Streptomycetaceae</taxon>
        <taxon>Streptomyces</taxon>
    </lineage>
</organism>
<dbReference type="AlphaFoldDB" id="A0A101QRA2"/>
<keyword evidence="5" id="KW-1185">Reference proteome</keyword>
<feature type="chain" id="PRO_5007104151" description="Aromatic ring-opening dioxygenase LigA" evidence="3">
    <location>
        <begin position="24"/>
        <end position="428"/>
    </location>
</feature>
<keyword evidence="2" id="KW-0472">Membrane</keyword>
<evidence type="ECO:0000256" key="1">
    <source>
        <dbReference type="SAM" id="MobiDB-lite"/>
    </source>
</evidence>
<dbReference type="Proteomes" id="UP000053271">
    <property type="component" value="Unassembled WGS sequence"/>
</dbReference>
<feature type="region of interest" description="Disordered" evidence="1">
    <location>
        <begin position="174"/>
        <end position="201"/>
    </location>
</feature>
<comment type="caution">
    <text evidence="4">The sequence shown here is derived from an EMBL/GenBank/DDBJ whole genome shotgun (WGS) entry which is preliminary data.</text>
</comment>
<dbReference type="STRING" id="68231.AQJ30_28750"/>
<evidence type="ECO:0000313" key="5">
    <source>
        <dbReference type="Proteomes" id="UP000053271"/>
    </source>
</evidence>
<name>A0A101QRA2_9ACTN</name>
<dbReference type="EMBL" id="LMWS01000038">
    <property type="protein sequence ID" value="KUN34600.1"/>
    <property type="molecule type" value="Genomic_DNA"/>
</dbReference>
<evidence type="ECO:0000256" key="3">
    <source>
        <dbReference type="SAM" id="SignalP"/>
    </source>
</evidence>
<feature type="signal peptide" evidence="3">
    <location>
        <begin position="1"/>
        <end position="23"/>
    </location>
</feature>
<keyword evidence="2" id="KW-0812">Transmembrane</keyword>
<keyword evidence="3" id="KW-0732">Signal</keyword>
<proteinExistence type="predicted"/>
<feature type="transmembrane region" description="Helical" evidence="2">
    <location>
        <begin position="388"/>
        <end position="410"/>
    </location>
</feature>
<evidence type="ECO:0008006" key="6">
    <source>
        <dbReference type="Google" id="ProtNLM"/>
    </source>
</evidence>
<reference evidence="4 5" key="1">
    <citation type="submission" date="2015-10" db="EMBL/GenBank/DDBJ databases">
        <title>Draft genome sequence of Streptomyces longwoodensis DSM 41677, type strain for the species Streptomyces longwoodensis.</title>
        <authorList>
            <person name="Ruckert C."/>
            <person name="Winkler A."/>
            <person name="Kalinowski J."/>
            <person name="Kampfer P."/>
            <person name="Glaeser S."/>
        </authorList>
    </citation>
    <scope>NUCLEOTIDE SEQUENCE [LARGE SCALE GENOMIC DNA]</scope>
    <source>
        <strain evidence="4 5">DSM 41677</strain>
    </source>
</reference>
<keyword evidence="2" id="KW-1133">Transmembrane helix</keyword>
<protein>
    <recommendedName>
        <fullName evidence="6">Aromatic ring-opening dioxygenase LigA</fullName>
    </recommendedName>
</protein>
<sequence>MRIAVGAVTLCAAAALAVPGARAADAPSYAFAAGARTVPGASGTADAARLAPGTTYRSTLSGAARTYYRLELDGASSTYVPVTAVPRPGAPLDAGDGIRVSVQDADGLSCSSFDSATVGATGSPRPLTAWGAREIVAGRSLCRGAGTYYVVVERARPESASGQAWDLELAPVSEPPLAGPGATRAPGAWDSATPAPPTGEAVDRPGGAGFATAAAVGPGAWRGRIVPGQTLFYRVPVGWGQQPDATVEIGSTGGRGADYVGAALSLTLHNPVRAEVESAQTGYGGTQKSAALAPVPPVSYANRYDVSPPVNGMRFAGSYYLVVHLAAQVGERFGAGPYGVVLRVGVRGTARSGPGYAGESVPRGIFGAGASGASGGAGGHGGDLGLRVLAVGGIGAGTALLLGLAVWTVGARRRDAAQMRASAQNPTA</sequence>
<accession>A0A101QRA2</accession>
<evidence type="ECO:0000313" key="4">
    <source>
        <dbReference type="EMBL" id="KUN34600.1"/>
    </source>
</evidence>
<evidence type="ECO:0000256" key="2">
    <source>
        <dbReference type="SAM" id="Phobius"/>
    </source>
</evidence>
<gene>
    <name evidence="4" type="ORF">AQJ30_28750</name>
</gene>